<dbReference type="GO" id="GO:0006825">
    <property type="term" value="P:copper ion transport"/>
    <property type="evidence" value="ECO:0007669"/>
    <property type="project" value="InterPro"/>
</dbReference>
<gene>
    <name evidence="6" type="ORF">WH96_03400</name>
</gene>
<name>A0A0H2MJR8_9PROT</name>
<dbReference type="GO" id="GO:0046688">
    <property type="term" value="P:response to copper ion"/>
    <property type="evidence" value="ECO:0007669"/>
    <property type="project" value="InterPro"/>
</dbReference>
<comment type="subcellular location">
    <subcellularLocation>
        <location evidence="1">Cell envelope</location>
    </subcellularLocation>
</comment>
<dbReference type="InterPro" id="IPR032694">
    <property type="entry name" value="CopC/D"/>
</dbReference>
<evidence type="ECO:0000256" key="4">
    <source>
        <dbReference type="ARBA" id="ARBA00023008"/>
    </source>
</evidence>
<keyword evidence="7" id="KW-1185">Reference proteome</keyword>
<dbReference type="EMBL" id="LAQL01000002">
    <property type="protein sequence ID" value="KLN62688.1"/>
    <property type="molecule type" value="Genomic_DNA"/>
</dbReference>
<dbReference type="PANTHER" id="PTHR34820">
    <property type="entry name" value="INNER MEMBRANE PROTEIN YEBZ"/>
    <property type="match status" value="1"/>
</dbReference>
<dbReference type="GO" id="GO:0005886">
    <property type="term" value="C:plasma membrane"/>
    <property type="evidence" value="ECO:0007669"/>
    <property type="project" value="TreeGrafter"/>
</dbReference>
<comment type="caution">
    <text evidence="6">The sequence shown here is derived from an EMBL/GenBank/DDBJ whole genome shotgun (WGS) entry which is preliminary data.</text>
</comment>
<dbReference type="Pfam" id="PF04234">
    <property type="entry name" value="CopC"/>
    <property type="match status" value="1"/>
</dbReference>
<reference evidence="6 7" key="1">
    <citation type="submission" date="2015-03" db="EMBL/GenBank/DDBJ databases">
        <title>Genome Sequence of Kiloniella spongiae MEBiC09566, isolated from a marine sponge.</title>
        <authorList>
            <person name="Shao Z."/>
            <person name="Wang L."/>
            <person name="Li X."/>
        </authorList>
    </citation>
    <scope>NUCLEOTIDE SEQUENCE [LARGE SCALE GENOMIC DNA]</scope>
    <source>
        <strain evidence="6 7">MEBiC09566</strain>
    </source>
</reference>
<dbReference type="Proteomes" id="UP000035444">
    <property type="component" value="Unassembled WGS sequence"/>
</dbReference>
<dbReference type="AlphaFoldDB" id="A0A0H2MJR8"/>
<protein>
    <recommendedName>
        <fullName evidence="5">CopC domain-containing protein</fullName>
    </recommendedName>
</protein>
<dbReference type="PANTHER" id="PTHR34820:SF4">
    <property type="entry name" value="INNER MEMBRANE PROTEIN YEBZ"/>
    <property type="match status" value="1"/>
</dbReference>
<keyword evidence="4" id="KW-0186">Copper</keyword>
<evidence type="ECO:0000256" key="2">
    <source>
        <dbReference type="ARBA" id="ARBA00022723"/>
    </source>
</evidence>
<dbReference type="GO" id="GO:0042597">
    <property type="term" value="C:periplasmic space"/>
    <property type="evidence" value="ECO:0007669"/>
    <property type="project" value="InterPro"/>
</dbReference>
<evidence type="ECO:0000313" key="7">
    <source>
        <dbReference type="Proteomes" id="UP000035444"/>
    </source>
</evidence>
<dbReference type="SUPFAM" id="SSF81296">
    <property type="entry name" value="E set domains"/>
    <property type="match status" value="1"/>
</dbReference>
<feature type="domain" description="CopC" evidence="5">
    <location>
        <begin position="22"/>
        <end position="114"/>
    </location>
</feature>
<dbReference type="InterPro" id="IPR014756">
    <property type="entry name" value="Ig_E-set"/>
</dbReference>
<evidence type="ECO:0000256" key="3">
    <source>
        <dbReference type="ARBA" id="ARBA00022729"/>
    </source>
</evidence>
<keyword evidence="3" id="KW-0732">Signal</keyword>
<organism evidence="6 7">
    <name type="scientific">Kiloniella spongiae</name>
    <dbReference type="NCBI Taxonomy" id="1489064"/>
    <lineage>
        <taxon>Bacteria</taxon>
        <taxon>Pseudomonadati</taxon>
        <taxon>Pseudomonadota</taxon>
        <taxon>Alphaproteobacteria</taxon>
        <taxon>Rhodospirillales</taxon>
        <taxon>Kiloniellaceae</taxon>
        <taxon>Kiloniella</taxon>
    </lineage>
</organism>
<dbReference type="Gene3D" id="2.60.40.1220">
    <property type="match status" value="1"/>
</dbReference>
<evidence type="ECO:0000313" key="6">
    <source>
        <dbReference type="EMBL" id="KLN62688.1"/>
    </source>
</evidence>
<dbReference type="GO" id="GO:0005507">
    <property type="term" value="F:copper ion binding"/>
    <property type="evidence" value="ECO:0007669"/>
    <property type="project" value="InterPro"/>
</dbReference>
<evidence type="ECO:0000256" key="1">
    <source>
        <dbReference type="ARBA" id="ARBA00004196"/>
    </source>
</evidence>
<proteinExistence type="predicted"/>
<dbReference type="InterPro" id="IPR014755">
    <property type="entry name" value="Cu-Rt/internalin_Ig-like"/>
</dbReference>
<dbReference type="GO" id="GO:0030313">
    <property type="term" value="C:cell envelope"/>
    <property type="evidence" value="ECO:0007669"/>
    <property type="project" value="UniProtKB-SubCell"/>
</dbReference>
<sequence>MFSTLLTVLFLITSLPNESIAHTKVTSTVPANEAVLKKSPDEIKLTLPESLKITALKLLDNQGNELTLKQDKNLNPVTEKIAIPPSLDAGTYRVIWRGISADGHPIKGQITFTVSP</sequence>
<dbReference type="InterPro" id="IPR007348">
    <property type="entry name" value="CopC_dom"/>
</dbReference>
<accession>A0A0H2MJR8</accession>
<dbReference type="STRING" id="1489064.WH96_03400"/>
<evidence type="ECO:0000259" key="5">
    <source>
        <dbReference type="Pfam" id="PF04234"/>
    </source>
</evidence>
<keyword evidence="2" id="KW-0479">Metal-binding</keyword>